<keyword evidence="2" id="KW-1133">Transmembrane helix</keyword>
<comment type="similarity">
    <text evidence="1">Belongs to the LytR/CpsA/Psr (LCP) family.</text>
</comment>
<dbReference type="InterPro" id="IPR004474">
    <property type="entry name" value="LytR_CpsA_psr"/>
</dbReference>
<protein>
    <submittedName>
        <fullName evidence="4">LCP family protein</fullName>
    </submittedName>
</protein>
<dbReference type="EMBL" id="DXBR01000074">
    <property type="protein sequence ID" value="HIZ39914.1"/>
    <property type="molecule type" value="Genomic_DNA"/>
</dbReference>
<proteinExistence type="inferred from homology"/>
<dbReference type="InterPro" id="IPR050922">
    <property type="entry name" value="LytR/CpsA/Psr_CW_biosynth"/>
</dbReference>
<dbReference type="Gene3D" id="3.40.630.190">
    <property type="entry name" value="LCP protein"/>
    <property type="match status" value="1"/>
</dbReference>
<evidence type="ECO:0000259" key="3">
    <source>
        <dbReference type="Pfam" id="PF03816"/>
    </source>
</evidence>
<dbReference type="AlphaFoldDB" id="A0A9D2ELH5"/>
<reference evidence="4" key="2">
    <citation type="submission" date="2021-04" db="EMBL/GenBank/DDBJ databases">
        <authorList>
            <person name="Gilroy R."/>
        </authorList>
    </citation>
    <scope>NUCLEOTIDE SEQUENCE</scope>
    <source>
        <strain evidence="4">CHK179-28034</strain>
    </source>
</reference>
<evidence type="ECO:0000256" key="1">
    <source>
        <dbReference type="ARBA" id="ARBA00006068"/>
    </source>
</evidence>
<organism evidence="4 5">
    <name type="scientific">Candidatus Anaerobutyricum stercoris</name>
    <dbReference type="NCBI Taxonomy" id="2838457"/>
    <lineage>
        <taxon>Bacteria</taxon>
        <taxon>Bacillati</taxon>
        <taxon>Bacillota</taxon>
        <taxon>Clostridia</taxon>
        <taxon>Lachnospirales</taxon>
        <taxon>Lachnospiraceae</taxon>
        <taxon>Anaerobutyricum</taxon>
    </lineage>
</organism>
<reference evidence="4" key="1">
    <citation type="journal article" date="2021" name="PeerJ">
        <title>Extensive microbial diversity within the chicken gut microbiome revealed by metagenomics and culture.</title>
        <authorList>
            <person name="Gilroy R."/>
            <person name="Ravi A."/>
            <person name="Getino M."/>
            <person name="Pursley I."/>
            <person name="Horton D.L."/>
            <person name="Alikhan N.F."/>
            <person name="Baker D."/>
            <person name="Gharbi K."/>
            <person name="Hall N."/>
            <person name="Watson M."/>
            <person name="Adriaenssens E.M."/>
            <person name="Foster-Nyarko E."/>
            <person name="Jarju S."/>
            <person name="Secka A."/>
            <person name="Antonio M."/>
            <person name="Oren A."/>
            <person name="Chaudhuri R.R."/>
            <person name="La Ragione R."/>
            <person name="Hildebrand F."/>
            <person name="Pallen M.J."/>
        </authorList>
    </citation>
    <scope>NUCLEOTIDE SEQUENCE</scope>
    <source>
        <strain evidence="4">CHK179-28034</strain>
    </source>
</reference>
<dbReference type="Proteomes" id="UP000824049">
    <property type="component" value="Unassembled WGS sequence"/>
</dbReference>
<gene>
    <name evidence="4" type="ORF">H9968_08325</name>
</gene>
<keyword evidence="2" id="KW-0472">Membrane</keyword>
<evidence type="ECO:0000313" key="5">
    <source>
        <dbReference type="Proteomes" id="UP000824049"/>
    </source>
</evidence>
<sequence length="346" mass="38171">MNEDKNGRTTMDKGKVLRKLLPLFIAVVVIAAAAGIASRTIDNQEVKTDETQQAAVEPQPQEEIVEINGVRCTPKKNIKTYLFMGLDAQGEAEASEEYDGTGQCDTLQLLVIDETNNTYTRLPINRDTMTDVNSLDDDGTYLATTYMQISLAHATGDGMEMSCENTADAVSGLLYDQPIDGYASLNMDSIEVLNHLVGGVTVTIEDDFSKEDPTLRMGETVTLTDEQAMHYVRGRMNVGDGSNEGRMRRQSQYLSALKSMLIQKCQEDSAFALDIYDALEPYMVTSLSRNDFINLAADLINAEEQTAPEIKGTNGEGETGFNEFTVDENSLADVVIQLFYDRAEEE</sequence>
<dbReference type="Pfam" id="PF03816">
    <property type="entry name" value="LytR_cpsA_psr"/>
    <property type="match status" value="1"/>
</dbReference>
<evidence type="ECO:0000256" key="2">
    <source>
        <dbReference type="SAM" id="Phobius"/>
    </source>
</evidence>
<name>A0A9D2ELH5_9FIRM</name>
<feature type="transmembrane region" description="Helical" evidence="2">
    <location>
        <begin position="20"/>
        <end position="38"/>
    </location>
</feature>
<feature type="domain" description="Cell envelope-related transcriptional attenuator" evidence="3">
    <location>
        <begin position="104"/>
        <end position="259"/>
    </location>
</feature>
<dbReference type="PANTHER" id="PTHR33392:SF6">
    <property type="entry name" value="POLYISOPRENYL-TEICHOIC ACID--PEPTIDOGLYCAN TEICHOIC ACID TRANSFERASE TAGU"/>
    <property type="match status" value="1"/>
</dbReference>
<evidence type="ECO:0000313" key="4">
    <source>
        <dbReference type="EMBL" id="HIZ39914.1"/>
    </source>
</evidence>
<dbReference type="PANTHER" id="PTHR33392">
    <property type="entry name" value="POLYISOPRENYL-TEICHOIC ACID--PEPTIDOGLYCAN TEICHOIC ACID TRANSFERASE TAGU"/>
    <property type="match status" value="1"/>
</dbReference>
<accession>A0A9D2ELH5</accession>
<comment type="caution">
    <text evidence="4">The sequence shown here is derived from an EMBL/GenBank/DDBJ whole genome shotgun (WGS) entry which is preliminary data.</text>
</comment>
<keyword evidence="2" id="KW-0812">Transmembrane</keyword>